<dbReference type="WBParaSite" id="Pan_g17502.t1">
    <property type="protein sequence ID" value="Pan_g17502.t1"/>
    <property type="gene ID" value="Pan_g17502"/>
</dbReference>
<name>A0A7E4V7I1_PANRE</name>
<keyword evidence="1" id="KW-1185">Reference proteome</keyword>
<organism evidence="1 2">
    <name type="scientific">Panagrellus redivivus</name>
    <name type="common">Microworm</name>
    <dbReference type="NCBI Taxonomy" id="6233"/>
    <lineage>
        <taxon>Eukaryota</taxon>
        <taxon>Metazoa</taxon>
        <taxon>Ecdysozoa</taxon>
        <taxon>Nematoda</taxon>
        <taxon>Chromadorea</taxon>
        <taxon>Rhabditida</taxon>
        <taxon>Tylenchina</taxon>
        <taxon>Panagrolaimomorpha</taxon>
        <taxon>Panagrolaimoidea</taxon>
        <taxon>Panagrolaimidae</taxon>
        <taxon>Panagrellus</taxon>
    </lineage>
</organism>
<reference evidence="2" key="2">
    <citation type="submission" date="2020-10" db="UniProtKB">
        <authorList>
            <consortium name="WormBaseParasite"/>
        </authorList>
    </citation>
    <scope>IDENTIFICATION</scope>
</reference>
<dbReference type="AlphaFoldDB" id="A0A7E4V7I1"/>
<proteinExistence type="predicted"/>
<accession>A0A7E4V7I1</accession>
<evidence type="ECO:0000313" key="1">
    <source>
        <dbReference type="Proteomes" id="UP000492821"/>
    </source>
</evidence>
<sequence length="358" mass="41696">MTTPLLSSEVMRELVECMFEKSENVFTFVHFALSSKQAFQALHTTLNNRLKVAISFDDSYLTIMKNTFPMLPIELSSNKIMEPVYLMCTFVKEIQVHNPRFCDKRSWPDAKKEILETCIDACRHCTKFCFCSTDEDEDMVSYTPPKIDEFARSVSFLSVPNRYLQHLSNKFETLPLVTTLRINFSFERNAFDDQIPFGEFVPNITTLVITLPNNNPSLNTQKPSVSWKSKVTFPKVEHFELTRAWVRYCHIDDINFFFSFMKNLPALKTAEFHSDFVVGNYTDGKIVEDAFNRVTYPYGGVVNISLRHVFAQRSPDVDTTGFTRQNQEHKKEQTWKRTLTKAGINLHETLILYRQYTR</sequence>
<reference evidence="1" key="1">
    <citation type="journal article" date="2013" name="Genetics">
        <title>The draft genome and transcriptome of Panagrellus redivivus are shaped by the harsh demands of a free-living lifestyle.</title>
        <authorList>
            <person name="Srinivasan J."/>
            <person name="Dillman A.R."/>
            <person name="Macchietto M.G."/>
            <person name="Heikkinen L."/>
            <person name="Lakso M."/>
            <person name="Fracchia K.M."/>
            <person name="Antoshechkin I."/>
            <person name="Mortazavi A."/>
            <person name="Wong G."/>
            <person name="Sternberg P.W."/>
        </authorList>
    </citation>
    <scope>NUCLEOTIDE SEQUENCE [LARGE SCALE GENOMIC DNA]</scope>
    <source>
        <strain evidence="1">MT8872</strain>
    </source>
</reference>
<evidence type="ECO:0000313" key="2">
    <source>
        <dbReference type="WBParaSite" id="Pan_g17502.t1"/>
    </source>
</evidence>
<protein>
    <submittedName>
        <fullName evidence="2">F-box domain-containing protein</fullName>
    </submittedName>
</protein>
<dbReference type="Proteomes" id="UP000492821">
    <property type="component" value="Unassembled WGS sequence"/>
</dbReference>